<evidence type="ECO:0000256" key="1">
    <source>
        <dbReference type="ARBA" id="ARBA00004141"/>
    </source>
</evidence>
<dbReference type="InterPro" id="IPR016817">
    <property type="entry name" value="MannP-dilichol_defect-1"/>
</dbReference>
<dbReference type="Gene3D" id="1.20.1280.290">
    <property type="match status" value="1"/>
</dbReference>
<dbReference type="RefSeq" id="XP_068356001.1">
    <property type="nucleotide sequence ID" value="XM_068493376.1"/>
</dbReference>
<evidence type="ECO:0000313" key="10">
    <source>
        <dbReference type="EMBL" id="OHT02865.1"/>
    </source>
</evidence>
<accession>A0A1J4JUP5</accession>
<sequence>MKFINDICSSLLNEYCCKSFISEWNFFDRECVSLAFSRGIGIGVIFFSSIIKIPQIFQILRYNNGFGISMTAMYIEITVNTLSFSYHLQNKYPFTTYGETVFIFIQNLIIAFLVSHYDRHYPFLLFDSIIIIEFSLIFAVLRNAISPSFMSFLWRLNLPLSLSYKCAQIVKTWKIGCKGELSTISSFMKALGSLGRVFTTLREINDGTILFLYFVNFSLNAFIFVQCIMYPKKAAYTRI</sequence>
<keyword evidence="3 8" id="KW-0812">Transmembrane</keyword>
<reference evidence="10" key="1">
    <citation type="submission" date="2016-10" db="EMBL/GenBank/DDBJ databases">
        <authorList>
            <person name="Benchimol M."/>
            <person name="Almeida L.G."/>
            <person name="Vasconcelos A.T."/>
            <person name="Perreira-Neves A."/>
            <person name="Rosa I.A."/>
            <person name="Tasca T."/>
            <person name="Bogo M.R."/>
            <person name="de Souza W."/>
        </authorList>
    </citation>
    <scope>NUCLEOTIDE SEQUENCE [LARGE SCALE GENOMIC DNA]</scope>
    <source>
        <strain evidence="10">K</strain>
    </source>
</reference>
<evidence type="ECO:0000256" key="2">
    <source>
        <dbReference type="ARBA" id="ARBA00022448"/>
    </source>
</evidence>
<dbReference type="Pfam" id="PF04193">
    <property type="entry name" value="PQ-loop"/>
    <property type="match status" value="1"/>
</dbReference>
<gene>
    <name evidence="10" type="ORF">TRFO_06904</name>
</gene>
<dbReference type="PIRSF" id="PIRSF023381">
    <property type="entry name" value="MannP-dilichol_defect-1p"/>
    <property type="match status" value="1"/>
</dbReference>
<organism evidence="10 11">
    <name type="scientific">Tritrichomonas foetus</name>
    <dbReference type="NCBI Taxonomy" id="1144522"/>
    <lineage>
        <taxon>Eukaryota</taxon>
        <taxon>Metamonada</taxon>
        <taxon>Parabasalia</taxon>
        <taxon>Tritrichomonadida</taxon>
        <taxon>Tritrichomonadidae</taxon>
        <taxon>Tritrichomonas</taxon>
    </lineage>
</organism>
<evidence type="ECO:0000256" key="3">
    <source>
        <dbReference type="ARBA" id="ARBA00022692"/>
    </source>
</evidence>
<evidence type="ECO:0000256" key="4">
    <source>
        <dbReference type="ARBA" id="ARBA00022737"/>
    </source>
</evidence>
<name>A0A1J4JUP5_9EUKA</name>
<evidence type="ECO:0000256" key="9">
    <source>
        <dbReference type="SAM" id="Phobius"/>
    </source>
</evidence>
<dbReference type="PANTHER" id="PTHR12226:SF2">
    <property type="entry name" value="MANNOSE-P-DOLICHOL UTILIZATION DEFECT 1 PROTEIN"/>
    <property type="match status" value="1"/>
</dbReference>
<comment type="caution">
    <text evidence="10">The sequence shown here is derived from an EMBL/GenBank/DDBJ whole genome shotgun (WGS) entry which is preliminary data.</text>
</comment>
<evidence type="ECO:0000256" key="8">
    <source>
        <dbReference type="PIRNR" id="PIRNR023381"/>
    </source>
</evidence>
<proteinExistence type="inferred from homology"/>
<keyword evidence="2" id="KW-0813">Transport</keyword>
<keyword evidence="5 8" id="KW-1133">Transmembrane helix</keyword>
<dbReference type="Proteomes" id="UP000179807">
    <property type="component" value="Unassembled WGS sequence"/>
</dbReference>
<keyword evidence="6 8" id="KW-0472">Membrane</keyword>
<dbReference type="OrthoDB" id="271506at2759"/>
<evidence type="ECO:0000313" key="11">
    <source>
        <dbReference type="Proteomes" id="UP000179807"/>
    </source>
</evidence>
<feature type="transmembrane region" description="Helical" evidence="9">
    <location>
        <begin position="210"/>
        <end position="230"/>
    </location>
</feature>
<dbReference type="PANTHER" id="PTHR12226">
    <property type="entry name" value="MANNOSE-P-DOLICHOL UTILIZATION DEFECT 1 LEC35 -RELATED"/>
    <property type="match status" value="1"/>
</dbReference>
<dbReference type="InterPro" id="IPR006603">
    <property type="entry name" value="PQ-loop_rpt"/>
</dbReference>
<comment type="subcellular location">
    <subcellularLocation>
        <location evidence="1 8">Membrane</location>
        <topology evidence="1 8">Multi-pass membrane protein</topology>
    </subcellularLocation>
</comment>
<evidence type="ECO:0000256" key="5">
    <source>
        <dbReference type="ARBA" id="ARBA00022989"/>
    </source>
</evidence>
<protein>
    <recommendedName>
        <fullName evidence="8">Solute carrier family 66 member 3</fullName>
    </recommendedName>
</protein>
<keyword evidence="4" id="KW-0677">Repeat</keyword>
<comment type="similarity">
    <text evidence="7">Belongs to the MPDU1 (TC 2.A.43.3) family.</text>
</comment>
<evidence type="ECO:0000256" key="6">
    <source>
        <dbReference type="ARBA" id="ARBA00023136"/>
    </source>
</evidence>
<feature type="transmembrane region" description="Helical" evidence="9">
    <location>
        <begin position="65"/>
        <end position="88"/>
    </location>
</feature>
<dbReference type="EMBL" id="MLAK01000849">
    <property type="protein sequence ID" value="OHT02865.1"/>
    <property type="molecule type" value="Genomic_DNA"/>
</dbReference>
<feature type="transmembrane region" description="Helical" evidence="9">
    <location>
        <begin position="94"/>
        <end position="114"/>
    </location>
</feature>
<dbReference type="GeneID" id="94828080"/>
<evidence type="ECO:0000256" key="7">
    <source>
        <dbReference type="ARBA" id="ARBA00038475"/>
    </source>
</evidence>
<dbReference type="AlphaFoldDB" id="A0A1J4JUP5"/>
<keyword evidence="11" id="KW-1185">Reference proteome</keyword>
<feature type="transmembrane region" description="Helical" evidence="9">
    <location>
        <begin position="121"/>
        <end position="141"/>
    </location>
</feature>
<dbReference type="GO" id="GO:0016020">
    <property type="term" value="C:membrane"/>
    <property type="evidence" value="ECO:0007669"/>
    <property type="project" value="UniProtKB-SubCell"/>
</dbReference>
<dbReference type="VEuPathDB" id="TrichDB:TRFO_06904"/>